<evidence type="ECO:0000313" key="3">
    <source>
        <dbReference type="EMBL" id="APU17852.1"/>
    </source>
</evidence>
<evidence type="ECO:0000313" key="4">
    <source>
        <dbReference type="Proteomes" id="UP000185511"/>
    </source>
</evidence>
<protein>
    <submittedName>
        <fullName evidence="3">Transcriptional regulator</fullName>
    </submittedName>
</protein>
<dbReference type="Pfam" id="PF00376">
    <property type="entry name" value="MerR"/>
    <property type="match status" value="1"/>
</dbReference>
<proteinExistence type="predicted"/>
<dbReference type="InterPro" id="IPR000551">
    <property type="entry name" value="MerR-type_HTH_dom"/>
</dbReference>
<name>A0AAC9LJK1_9PSEU</name>
<accession>A0AAC9LJK1</accession>
<dbReference type="PRINTS" id="PR00040">
    <property type="entry name" value="HTHMERR"/>
</dbReference>
<keyword evidence="1" id="KW-0238">DNA-binding</keyword>
<dbReference type="PANTHER" id="PTHR30204:SF93">
    <property type="entry name" value="HTH MERR-TYPE DOMAIN-CONTAINING PROTEIN"/>
    <property type="match status" value="1"/>
</dbReference>
<dbReference type="PROSITE" id="PS50937">
    <property type="entry name" value="HTH_MERR_2"/>
    <property type="match status" value="1"/>
</dbReference>
<dbReference type="RefSeq" id="WP_075743088.1">
    <property type="nucleotide sequence ID" value="NZ_CP016076.1"/>
</dbReference>
<evidence type="ECO:0000259" key="2">
    <source>
        <dbReference type="PROSITE" id="PS50937"/>
    </source>
</evidence>
<dbReference type="KEGG" id="acad:UA74_29300"/>
<dbReference type="SUPFAM" id="SSF46955">
    <property type="entry name" value="Putative DNA-binding domain"/>
    <property type="match status" value="1"/>
</dbReference>
<organism evidence="3 4">
    <name type="scientific">Actinoalloteichus fjordicus</name>
    <dbReference type="NCBI Taxonomy" id="1612552"/>
    <lineage>
        <taxon>Bacteria</taxon>
        <taxon>Bacillati</taxon>
        <taxon>Actinomycetota</taxon>
        <taxon>Actinomycetes</taxon>
        <taxon>Pseudonocardiales</taxon>
        <taxon>Pseudonocardiaceae</taxon>
        <taxon>Actinoalloteichus</taxon>
    </lineage>
</organism>
<dbReference type="InterPro" id="IPR009061">
    <property type="entry name" value="DNA-bd_dom_put_sf"/>
</dbReference>
<dbReference type="Proteomes" id="UP000185511">
    <property type="component" value="Chromosome"/>
</dbReference>
<keyword evidence="4" id="KW-1185">Reference proteome</keyword>
<feature type="domain" description="HTH merR-type" evidence="2">
    <location>
        <begin position="2"/>
        <end position="71"/>
    </location>
</feature>
<dbReference type="CDD" id="cd01106">
    <property type="entry name" value="HTH_TipAL-Mta"/>
    <property type="match status" value="1"/>
</dbReference>
<gene>
    <name evidence="3" type="ORF">UA74_29300</name>
</gene>
<sequence length="292" mass="32143">MMFTIGRLSEIAGVSIRTIRHYHQIGLLAEPARDEYGHRRYGSAELIMVLRVRRLVEIGFALREIGDLLDAPAETLRASLDELDAELASRQERLATRRAALARFRELDRDPRLPDAVANAQTMLAAWGLSPTAIEAERDIVLLASAVLRPALVDRSGSAEPGARSGPIDDAETSMAKALFDDVYTRLIGVDGGRVSRAIYAEMEAVRDLPADHPRVDALIEASTAFLHRHAELLRHWGDSQWQAAPSLSEAMVTTLFEDFVGSLPPAHVRLIRSLQRVFADLDAAPADPDTI</sequence>
<dbReference type="PANTHER" id="PTHR30204">
    <property type="entry name" value="REDOX-CYCLING DRUG-SENSING TRANSCRIPTIONAL ACTIVATOR SOXR"/>
    <property type="match status" value="1"/>
</dbReference>
<dbReference type="GO" id="GO:0003700">
    <property type="term" value="F:DNA-binding transcription factor activity"/>
    <property type="evidence" value="ECO:0007669"/>
    <property type="project" value="InterPro"/>
</dbReference>
<dbReference type="SMART" id="SM00422">
    <property type="entry name" value="HTH_MERR"/>
    <property type="match status" value="1"/>
</dbReference>
<dbReference type="AlphaFoldDB" id="A0AAC9LJK1"/>
<dbReference type="EMBL" id="CP016076">
    <property type="protein sequence ID" value="APU17852.1"/>
    <property type="molecule type" value="Genomic_DNA"/>
</dbReference>
<reference evidence="4" key="1">
    <citation type="submission" date="2016-06" db="EMBL/GenBank/DDBJ databases">
        <title>Complete genome sequence of Actinoalloteichus fjordicus DSM 46855 (=ADI127-17), type strain of the new species Actinoalloteichus fjordicus.</title>
        <authorList>
            <person name="Ruckert C."/>
            <person name="Nouioui I."/>
            <person name="Willmese J."/>
            <person name="van Wezel G."/>
            <person name="Klenk H.-P."/>
            <person name="Kalinowski J."/>
            <person name="Zotchev S.B."/>
        </authorList>
    </citation>
    <scope>NUCLEOTIDE SEQUENCE [LARGE SCALE GENOMIC DNA]</scope>
    <source>
        <strain evidence="4">ADI127-7</strain>
    </source>
</reference>
<dbReference type="GO" id="GO:0003677">
    <property type="term" value="F:DNA binding"/>
    <property type="evidence" value="ECO:0007669"/>
    <property type="project" value="UniProtKB-KW"/>
</dbReference>
<evidence type="ECO:0000256" key="1">
    <source>
        <dbReference type="ARBA" id="ARBA00023125"/>
    </source>
</evidence>
<dbReference type="InterPro" id="IPR047057">
    <property type="entry name" value="MerR_fam"/>
</dbReference>
<dbReference type="Gene3D" id="1.10.1660.10">
    <property type="match status" value="1"/>
</dbReference>